<dbReference type="RefSeq" id="WP_397093516.1">
    <property type="nucleotide sequence ID" value="NZ_JBIRYO010000015.1"/>
</dbReference>
<dbReference type="Proteomes" id="UP001611415">
    <property type="component" value="Unassembled WGS sequence"/>
</dbReference>
<protein>
    <submittedName>
        <fullName evidence="1">Uncharacterized protein</fullName>
    </submittedName>
</protein>
<keyword evidence="2" id="KW-1185">Reference proteome</keyword>
<evidence type="ECO:0000313" key="2">
    <source>
        <dbReference type="Proteomes" id="UP001611415"/>
    </source>
</evidence>
<sequence>MAIVDHHWFPYFEFARAADNASFVIRQKLEEVAHLVELYAAGMAGNDEVGQEWGKAWDTAANEFFPNASRLADAYGAIANRAYLAGVNVLNAEWIAAGREGPAPQPPTDPPTAVDQRRLIGNLPTAIGDNGDSLHTDIPNLLREIGFKVPNGNHIKLADTGKVLEELRAIIRDKTDDVRKYGREPGPRDSDAARRLYDEYLNNVLAPSGMVEADAASLVQSAKGFGEQIVKQRNDIESEMRALTRDVGITVVIGLAGTVITATGSDWAAAGVTTARVVSAANRIRGFIQLLRAASRTLGTTLSTVRTTAAAVRLLTETIHKPLATFEVDPDTGAIKTGAIFPKWKQEAWERYLADCHTRPSGCLSMEEWSRKYDQLMENTSQGSEWDREVGALMGYTPENGWQPQRQVDGVPGRRYDFVHYNEDGVPDELVENKSGRLDNEQLEKDEIALDDGRRVTYNIRSPLSPSDQRKLDRLQSEYPNLTVNYFY</sequence>
<organism evidence="1 2">
    <name type="scientific">Nocardia xishanensis</name>
    <dbReference type="NCBI Taxonomy" id="238964"/>
    <lineage>
        <taxon>Bacteria</taxon>
        <taxon>Bacillati</taxon>
        <taxon>Actinomycetota</taxon>
        <taxon>Actinomycetes</taxon>
        <taxon>Mycobacteriales</taxon>
        <taxon>Nocardiaceae</taxon>
        <taxon>Nocardia</taxon>
    </lineage>
</organism>
<accession>A0ABW7X581</accession>
<comment type="caution">
    <text evidence="1">The sequence shown here is derived from an EMBL/GenBank/DDBJ whole genome shotgun (WGS) entry which is preliminary data.</text>
</comment>
<name>A0ABW7X581_9NOCA</name>
<evidence type="ECO:0000313" key="1">
    <source>
        <dbReference type="EMBL" id="MFI2476187.1"/>
    </source>
</evidence>
<dbReference type="EMBL" id="JBIRYO010000015">
    <property type="protein sequence ID" value="MFI2476187.1"/>
    <property type="molecule type" value="Genomic_DNA"/>
</dbReference>
<proteinExistence type="predicted"/>
<reference evidence="1 2" key="1">
    <citation type="submission" date="2024-10" db="EMBL/GenBank/DDBJ databases">
        <title>The Natural Products Discovery Center: Release of the First 8490 Sequenced Strains for Exploring Actinobacteria Biosynthetic Diversity.</title>
        <authorList>
            <person name="Kalkreuter E."/>
            <person name="Kautsar S.A."/>
            <person name="Yang D."/>
            <person name="Bader C.D."/>
            <person name="Teijaro C.N."/>
            <person name="Fluegel L."/>
            <person name="Davis C.M."/>
            <person name="Simpson J.R."/>
            <person name="Lauterbach L."/>
            <person name="Steele A.D."/>
            <person name="Gui C."/>
            <person name="Meng S."/>
            <person name="Li G."/>
            <person name="Viehrig K."/>
            <person name="Ye F."/>
            <person name="Su P."/>
            <person name="Kiefer A.F."/>
            <person name="Nichols A."/>
            <person name="Cepeda A.J."/>
            <person name="Yan W."/>
            <person name="Fan B."/>
            <person name="Jiang Y."/>
            <person name="Adhikari A."/>
            <person name="Zheng C.-J."/>
            <person name="Schuster L."/>
            <person name="Cowan T.M."/>
            <person name="Smanski M.J."/>
            <person name="Chevrette M.G."/>
            <person name="De Carvalho L.P.S."/>
            <person name="Shen B."/>
        </authorList>
    </citation>
    <scope>NUCLEOTIDE SEQUENCE [LARGE SCALE GENOMIC DNA]</scope>
    <source>
        <strain evidence="1 2">NPDC019275</strain>
    </source>
</reference>
<gene>
    <name evidence="1" type="ORF">ACH49W_22645</name>
</gene>